<feature type="domain" description="AMP-dependent synthetase/ligase" evidence="3">
    <location>
        <begin position="43"/>
        <end position="412"/>
    </location>
</feature>
<dbReference type="Pfam" id="PF00501">
    <property type="entry name" value="AMP-binding"/>
    <property type="match status" value="1"/>
</dbReference>
<dbReference type="GO" id="GO:0019748">
    <property type="term" value="P:secondary metabolic process"/>
    <property type="evidence" value="ECO:0007669"/>
    <property type="project" value="TreeGrafter"/>
</dbReference>
<evidence type="ECO:0000259" key="4">
    <source>
        <dbReference type="Pfam" id="PF13193"/>
    </source>
</evidence>
<dbReference type="InterPro" id="IPR042099">
    <property type="entry name" value="ANL_N_sf"/>
</dbReference>
<proteinExistence type="inferred from homology"/>
<dbReference type="Pfam" id="PF13193">
    <property type="entry name" value="AMP-binding_C"/>
    <property type="match status" value="1"/>
</dbReference>
<dbReference type="PANTHER" id="PTHR24096:SF149">
    <property type="entry name" value="AMP-BINDING DOMAIN-CONTAINING PROTEIN-RELATED"/>
    <property type="match status" value="1"/>
</dbReference>
<dbReference type="InterPro" id="IPR045851">
    <property type="entry name" value="AMP-bd_C_sf"/>
</dbReference>
<organism evidence="5 6">
    <name type="scientific">Exophiala viscosa</name>
    <dbReference type="NCBI Taxonomy" id="2486360"/>
    <lineage>
        <taxon>Eukaryota</taxon>
        <taxon>Fungi</taxon>
        <taxon>Dikarya</taxon>
        <taxon>Ascomycota</taxon>
        <taxon>Pezizomycotina</taxon>
        <taxon>Eurotiomycetes</taxon>
        <taxon>Chaetothyriomycetidae</taxon>
        <taxon>Chaetothyriales</taxon>
        <taxon>Herpotrichiellaceae</taxon>
        <taxon>Exophiala</taxon>
    </lineage>
</organism>
<evidence type="ECO:0000313" key="6">
    <source>
        <dbReference type="Proteomes" id="UP001203852"/>
    </source>
</evidence>
<comment type="caution">
    <text evidence="5">The sequence shown here is derived from an EMBL/GenBank/DDBJ whole genome shotgun (WGS) entry which is preliminary data.</text>
</comment>
<comment type="similarity">
    <text evidence="1">Belongs to the ATP-dependent AMP-binding enzyme family.</text>
</comment>
<dbReference type="InterPro" id="IPR025110">
    <property type="entry name" value="AMP-bd_C"/>
</dbReference>
<accession>A0AAN6DXQ9</accession>
<reference evidence="5" key="1">
    <citation type="journal article" date="2022" name="bioRxiv">
        <title>Deciphering the potential niche of two novel black yeast fungi from a biological soil crust based on their genomes, phenotypes, and melanin regulation.</title>
        <authorList>
            <consortium name="DOE Joint Genome Institute"/>
            <person name="Carr E.C."/>
            <person name="Barton Q."/>
            <person name="Grambo S."/>
            <person name="Sullivan M."/>
            <person name="Renfro C.M."/>
            <person name="Kuo A."/>
            <person name="Pangilinan J."/>
            <person name="Lipzen A."/>
            <person name="Keymanesh K."/>
            <person name="Savage E."/>
            <person name="Barry K."/>
            <person name="Grigoriev I.V."/>
            <person name="Riekhof W.R."/>
            <person name="Harris S.S."/>
        </authorList>
    </citation>
    <scope>NUCLEOTIDE SEQUENCE</scope>
    <source>
        <strain evidence="5">JF 03-4F</strain>
    </source>
</reference>
<dbReference type="PANTHER" id="PTHR24096">
    <property type="entry name" value="LONG-CHAIN-FATTY-ACID--COA LIGASE"/>
    <property type="match status" value="1"/>
</dbReference>
<protein>
    <recommendedName>
        <fullName evidence="7">4-coumarate-CoA ligase</fullName>
    </recommendedName>
</protein>
<dbReference type="AlphaFoldDB" id="A0AAN6DXQ9"/>
<dbReference type="SUPFAM" id="SSF56801">
    <property type="entry name" value="Acetyl-CoA synthetase-like"/>
    <property type="match status" value="1"/>
</dbReference>
<evidence type="ECO:0000256" key="1">
    <source>
        <dbReference type="ARBA" id="ARBA00006432"/>
    </source>
</evidence>
<dbReference type="PROSITE" id="PS00455">
    <property type="entry name" value="AMP_BINDING"/>
    <property type="match status" value="1"/>
</dbReference>
<evidence type="ECO:0000259" key="3">
    <source>
        <dbReference type="Pfam" id="PF00501"/>
    </source>
</evidence>
<evidence type="ECO:0000313" key="5">
    <source>
        <dbReference type="EMBL" id="KAI1613497.1"/>
    </source>
</evidence>
<dbReference type="GO" id="GO:0016405">
    <property type="term" value="F:CoA-ligase activity"/>
    <property type="evidence" value="ECO:0007669"/>
    <property type="project" value="TreeGrafter"/>
</dbReference>
<dbReference type="Gene3D" id="3.30.300.30">
    <property type="match status" value="1"/>
</dbReference>
<name>A0AAN6DXQ9_9EURO</name>
<dbReference type="EMBL" id="MU404354">
    <property type="protein sequence ID" value="KAI1613497.1"/>
    <property type="molecule type" value="Genomic_DNA"/>
</dbReference>
<evidence type="ECO:0000256" key="2">
    <source>
        <dbReference type="ARBA" id="ARBA00022598"/>
    </source>
</evidence>
<evidence type="ECO:0008006" key="7">
    <source>
        <dbReference type="Google" id="ProtNLM"/>
    </source>
</evidence>
<dbReference type="InterPro" id="IPR000873">
    <property type="entry name" value="AMP-dep_synth/lig_dom"/>
</dbReference>
<gene>
    <name evidence="5" type="ORF">EDD36DRAFT_496643</name>
</gene>
<keyword evidence="2" id="KW-0436">Ligase</keyword>
<dbReference type="InterPro" id="IPR020845">
    <property type="entry name" value="AMP-binding_CS"/>
</dbReference>
<keyword evidence="6" id="KW-1185">Reference proteome</keyword>
<feature type="domain" description="AMP-binding enzyme C-terminal" evidence="4">
    <location>
        <begin position="463"/>
        <end position="542"/>
    </location>
</feature>
<dbReference type="Gene3D" id="3.40.50.12780">
    <property type="entry name" value="N-terminal domain of ligase-like"/>
    <property type="match status" value="1"/>
</dbReference>
<dbReference type="Proteomes" id="UP001203852">
    <property type="component" value="Unassembled WGS sequence"/>
</dbReference>
<sequence>MLYQGSKLESGVPVDISLWDWIFEQADNCKFNRGRFAGFRNAQTRETLSFVDLKSQATFLSTGFADRFGVGYGSHVAIFCSNNILYPVVNLAAIRIGAIVTAASPHQGVDEMVEILKLSESELVVTDEEVWDNVCQAADKVGLRRDRVVLLERKLASRSSDSKTPMRDLISEAKIKTDGRQAKAWDPSRTQSNKDVPAYLSFTSGTTSSAKGVMISHHNVIAQIMQMLSLSAPECPKVLLGVLPFYHITGLIQILNVPIVLNQDVIVMPKFNMKQMLDVIVRYRCDELWLVPPLLVRLVNDPVAAGYNLGFVQQFNTGAAPLAKEIVDKLAKKFPHVRIRQAWGLTESCSALTLTPPADQTYENAHTVGKPVPETIIKIIDTDSERDRERLLGPGETGEVLAKGPQVTMGYYKMPQVTAETYDKDGFLHTGDIGFMNEAGFLTITDRLKEMIKVKGVAIAPAELEDLLLGHPLVADAAVVGIPDDYAGEIPKAFIVLVDLSAKGSTTKQILFDFVKLKRSKSKWLAGGIEFLDTIPKSASGKILRRVLKDQEGNKFQQSKRRRASKL</sequence>